<evidence type="ECO:0000256" key="1">
    <source>
        <dbReference type="SAM" id="MobiDB-lite"/>
    </source>
</evidence>
<dbReference type="PANTHER" id="PTHR33887">
    <property type="entry name" value="PB1 DOMAIN-CONTAINING PROTEIN"/>
    <property type="match status" value="1"/>
</dbReference>
<proteinExistence type="predicted"/>
<dbReference type="PANTHER" id="PTHR33887:SF5">
    <property type="entry name" value="PB1 DOMAIN-CONTAINING PROTEIN"/>
    <property type="match status" value="1"/>
</dbReference>
<reference evidence="2 3" key="1">
    <citation type="submission" date="2020-06" db="EMBL/GenBank/DDBJ databases">
        <authorList>
            <person name="Li R."/>
            <person name="Bekaert M."/>
        </authorList>
    </citation>
    <scope>NUCLEOTIDE SEQUENCE [LARGE SCALE GENOMIC DNA]</scope>
    <source>
        <strain evidence="3">wild</strain>
    </source>
</reference>
<feature type="compositionally biased region" description="Basic residues" evidence="1">
    <location>
        <begin position="135"/>
        <end position="144"/>
    </location>
</feature>
<dbReference type="Proteomes" id="UP000507470">
    <property type="component" value="Unassembled WGS sequence"/>
</dbReference>
<protein>
    <submittedName>
        <fullName evidence="2">Uncharacterized protein</fullName>
    </submittedName>
</protein>
<gene>
    <name evidence="2" type="ORF">MCOR_57375</name>
</gene>
<feature type="region of interest" description="Disordered" evidence="1">
    <location>
        <begin position="107"/>
        <end position="157"/>
    </location>
</feature>
<accession>A0A6J8F247</accession>
<dbReference type="OrthoDB" id="2109241at2759"/>
<name>A0A6J8F247_MYTCO</name>
<dbReference type="Pfam" id="PF15874">
    <property type="entry name" value="Il2rg"/>
    <property type="match status" value="1"/>
</dbReference>
<evidence type="ECO:0000313" key="3">
    <source>
        <dbReference type="Proteomes" id="UP000507470"/>
    </source>
</evidence>
<dbReference type="EMBL" id="CACVKT020010252">
    <property type="protein sequence ID" value="CAC5425571.1"/>
    <property type="molecule type" value="Genomic_DNA"/>
</dbReference>
<dbReference type="AlphaFoldDB" id="A0A6J8F247"/>
<organism evidence="2 3">
    <name type="scientific">Mytilus coruscus</name>
    <name type="common">Sea mussel</name>
    <dbReference type="NCBI Taxonomy" id="42192"/>
    <lineage>
        <taxon>Eukaryota</taxon>
        <taxon>Metazoa</taxon>
        <taxon>Spiralia</taxon>
        <taxon>Lophotrochozoa</taxon>
        <taxon>Mollusca</taxon>
        <taxon>Bivalvia</taxon>
        <taxon>Autobranchia</taxon>
        <taxon>Pteriomorphia</taxon>
        <taxon>Mytilida</taxon>
        <taxon>Mytiloidea</taxon>
        <taxon>Mytilidae</taxon>
        <taxon>Mytilinae</taxon>
        <taxon>Mytilus</taxon>
    </lineage>
</organism>
<evidence type="ECO:0000313" key="2">
    <source>
        <dbReference type="EMBL" id="CAC5425571.1"/>
    </source>
</evidence>
<keyword evidence="3" id="KW-1185">Reference proteome</keyword>
<sequence>MFVTVKYGDDQSKIFNANCRNDILLHSIKEKCKCNLNDIVELSDEDGIVKDLRRHPFEYGVDFLKERETLILLKVEGLYHENDYDRSRTMYRPMLVGMENNSEFVETLNPKVEGRSRPISARSGVNSSDDQKNVKNNKHPKQQNKKADRKTAKSPKK</sequence>
<dbReference type="InterPro" id="IPR039471">
    <property type="entry name" value="CXorf65-like"/>
</dbReference>